<dbReference type="InParanoid" id="A0A3A9JJX5"/>
<evidence type="ECO:0000313" key="5">
    <source>
        <dbReference type="Proteomes" id="UP000274097"/>
    </source>
</evidence>
<feature type="signal peptide" evidence="2">
    <location>
        <begin position="1"/>
        <end position="25"/>
    </location>
</feature>
<evidence type="ECO:0000313" key="6">
    <source>
        <dbReference type="Proteomes" id="UP000278036"/>
    </source>
</evidence>
<dbReference type="Pfam" id="PF03922">
    <property type="entry name" value="OmpW"/>
    <property type="match status" value="1"/>
</dbReference>
<dbReference type="InterPro" id="IPR005618">
    <property type="entry name" value="OMPW"/>
</dbReference>
<proteinExistence type="inferred from homology"/>
<evidence type="ECO:0000256" key="1">
    <source>
        <dbReference type="ARBA" id="ARBA00009330"/>
    </source>
</evidence>
<evidence type="ECO:0000313" key="4">
    <source>
        <dbReference type="EMBL" id="RMI20767.1"/>
    </source>
</evidence>
<keyword evidence="5" id="KW-1185">Reference proteome</keyword>
<accession>A0A3A9JJX5</accession>
<dbReference type="AlphaFoldDB" id="A0A3A9JJX5"/>
<dbReference type="OrthoDB" id="9807574at2"/>
<sequence length="218" mass="23064">MLRSLSAAAAFSCLAALPLANTATAQEPVRGKLAGDLVLGIGVIGVLPDSGGRVDAIGGKPHASDSASPQLDLTWFATPNLSLNLIAATTRHDVHVNGSALGEVDLGRVWALPPTLTLQFHPFPQARVSPYVGAGINYTFFYSEGGRRTPPVEKVDVKNGWGWALNAGVDIEVAPRWAVNFDVKKLFLRPDVSVNSGAIGARADLDPWIVGAGVRYRF</sequence>
<comment type="similarity">
    <text evidence="1">Belongs to the OmpW/AlkL family.</text>
</comment>
<comment type="caution">
    <text evidence="3">The sequence shown here is derived from an EMBL/GenBank/DDBJ whole genome shotgun (WGS) entry which is preliminary data.</text>
</comment>
<dbReference type="PANTHER" id="PTHR36920">
    <property type="match status" value="1"/>
</dbReference>
<dbReference type="PANTHER" id="PTHR36920:SF1">
    <property type="entry name" value="OUTER MEMBRANE PROTEIN W"/>
    <property type="match status" value="1"/>
</dbReference>
<dbReference type="Proteomes" id="UP000274097">
    <property type="component" value="Unassembled WGS sequence"/>
</dbReference>
<evidence type="ECO:0000256" key="2">
    <source>
        <dbReference type="SAM" id="SignalP"/>
    </source>
</evidence>
<evidence type="ECO:0000313" key="3">
    <source>
        <dbReference type="EMBL" id="RKK03984.1"/>
    </source>
</evidence>
<dbReference type="EMBL" id="RAQU01000061">
    <property type="protein sequence ID" value="RKK03984.1"/>
    <property type="molecule type" value="Genomic_DNA"/>
</dbReference>
<feature type="chain" id="PRO_5017357574" evidence="2">
    <location>
        <begin position="26"/>
        <end position="218"/>
    </location>
</feature>
<dbReference type="GO" id="GO:0019867">
    <property type="term" value="C:outer membrane"/>
    <property type="evidence" value="ECO:0007669"/>
    <property type="project" value="InterPro"/>
</dbReference>
<organism evidence="3 6">
    <name type="scientific">Teichococcus wenyumeiae</name>
    <dbReference type="NCBI Taxonomy" id="2478470"/>
    <lineage>
        <taxon>Bacteria</taxon>
        <taxon>Pseudomonadati</taxon>
        <taxon>Pseudomonadota</taxon>
        <taxon>Alphaproteobacteria</taxon>
        <taxon>Acetobacterales</taxon>
        <taxon>Roseomonadaceae</taxon>
        <taxon>Roseomonas</taxon>
    </lineage>
</organism>
<dbReference type="FunCoup" id="A0A3A9JJX5">
    <property type="interactions" value="47"/>
</dbReference>
<reference evidence="3 6" key="1">
    <citation type="submission" date="2018-09" db="EMBL/GenBank/DDBJ databases">
        <title>Roseomonas sp. nov., isolated from feces of Tibetan antelopes in the Qinghai-Tibet plateau, China.</title>
        <authorList>
            <person name="Tian Z."/>
        </authorList>
    </citation>
    <scope>NUCLEOTIDE SEQUENCE [LARGE SCALE GENOMIC DNA]</scope>
    <source>
        <strain evidence="4 5">Z23</strain>
        <strain evidence="3 6">Z24</strain>
    </source>
</reference>
<dbReference type="EMBL" id="RFLX01000010">
    <property type="protein sequence ID" value="RMI20767.1"/>
    <property type="molecule type" value="Genomic_DNA"/>
</dbReference>
<name>A0A3A9JJX5_9PROT</name>
<dbReference type="Proteomes" id="UP000278036">
    <property type="component" value="Unassembled WGS sequence"/>
</dbReference>
<dbReference type="InterPro" id="IPR011250">
    <property type="entry name" value="OMP/PagP_B-barrel"/>
</dbReference>
<keyword evidence="2" id="KW-0732">Signal</keyword>
<gene>
    <name evidence="3" type="ORF">D6Z83_11785</name>
    <name evidence="4" type="ORF">EBE87_14505</name>
</gene>
<dbReference type="SUPFAM" id="SSF56925">
    <property type="entry name" value="OMPA-like"/>
    <property type="match status" value="1"/>
</dbReference>
<protein>
    <submittedName>
        <fullName evidence="3">OmpW family protein</fullName>
    </submittedName>
</protein>
<dbReference type="GO" id="GO:0055085">
    <property type="term" value="P:transmembrane transport"/>
    <property type="evidence" value="ECO:0007669"/>
    <property type="project" value="TreeGrafter"/>
</dbReference>
<dbReference type="Gene3D" id="2.40.160.20">
    <property type="match status" value="1"/>
</dbReference>